<sequence>MVDSIKVVARVVITPGREAVFEEQAGLLSTATRNEEGCLSYHLYRNPTQRGVYVFVEDWASRNAWERHMSGAAIRSFNAQLPAGSIAHIEIHALEQIA</sequence>
<keyword evidence="2" id="KW-0560">Oxidoreductase</keyword>
<dbReference type="PANTHER" id="PTHR33336">
    <property type="entry name" value="QUINOL MONOOXYGENASE YGIN-RELATED"/>
    <property type="match status" value="1"/>
</dbReference>
<dbReference type="Pfam" id="PF03992">
    <property type="entry name" value="ABM"/>
    <property type="match status" value="1"/>
</dbReference>
<name>A0A2T5FZK2_9SPHN</name>
<evidence type="ECO:0000313" key="3">
    <source>
        <dbReference type="Proteomes" id="UP000244162"/>
    </source>
</evidence>
<gene>
    <name evidence="2" type="ORF">CLG96_06165</name>
</gene>
<evidence type="ECO:0000259" key="1">
    <source>
        <dbReference type="PROSITE" id="PS51725"/>
    </source>
</evidence>
<dbReference type="EMBL" id="NWBU01000005">
    <property type="protein sequence ID" value="PTQ12142.1"/>
    <property type="molecule type" value="Genomic_DNA"/>
</dbReference>
<dbReference type="RefSeq" id="WP_107967007.1">
    <property type="nucleotide sequence ID" value="NZ_NWBU01000005.1"/>
</dbReference>
<evidence type="ECO:0000313" key="2">
    <source>
        <dbReference type="EMBL" id="PTQ12142.1"/>
    </source>
</evidence>
<dbReference type="Gene3D" id="3.30.70.100">
    <property type="match status" value="1"/>
</dbReference>
<dbReference type="PANTHER" id="PTHR33336:SF3">
    <property type="entry name" value="ABM DOMAIN-CONTAINING PROTEIN"/>
    <property type="match status" value="1"/>
</dbReference>
<reference evidence="2 3" key="1">
    <citation type="submission" date="2017-09" db="EMBL/GenBank/DDBJ databases">
        <title>Sphingomonas panjinensis sp.nov., isolated from oil-contaminated soil.</title>
        <authorList>
            <person name="Wang L."/>
            <person name="Chen L."/>
        </authorList>
    </citation>
    <scope>NUCLEOTIDE SEQUENCE [LARGE SCALE GENOMIC DNA]</scope>
    <source>
        <strain evidence="2 3">FW-11</strain>
    </source>
</reference>
<dbReference type="Proteomes" id="UP000244162">
    <property type="component" value="Unassembled WGS sequence"/>
</dbReference>
<dbReference type="PROSITE" id="PS51725">
    <property type="entry name" value="ABM"/>
    <property type="match status" value="1"/>
</dbReference>
<dbReference type="InterPro" id="IPR011008">
    <property type="entry name" value="Dimeric_a/b-barrel"/>
</dbReference>
<dbReference type="InterPro" id="IPR050744">
    <property type="entry name" value="AI-2_Isomerase_LsrG"/>
</dbReference>
<comment type="caution">
    <text evidence="2">The sequence shown here is derived from an EMBL/GenBank/DDBJ whole genome shotgun (WGS) entry which is preliminary data.</text>
</comment>
<proteinExistence type="predicted"/>
<organism evidence="2 3">
    <name type="scientific">Sphingomonas oleivorans</name>
    <dbReference type="NCBI Taxonomy" id="1735121"/>
    <lineage>
        <taxon>Bacteria</taxon>
        <taxon>Pseudomonadati</taxon>
        <taxon>Pseudomonadota</taxon>
        <taxon>Alphaproteobacteria</taxon>
        <taxon>Sphingomonadales</taxon>
        <taxon>Sphingomonadaceae</taxon>
        <taxon>Sphingomonas</taxon>
    </lineage>
</organism>
<dbReference type="SUPFAM" id="SSF54909">
    <property type="entry name" value="Dimeric alpha+beta barrel"/>
    <property type="match status" value="1"/>
</dbReference>
<dbReference type="AlphaFoldDB" id="A0A2T5FZK2"/>
<feature type="domain" description="ABM" evidence="1">
    <location>
        <begin position="5"/>
        <end position="94"/>
    </location>
</feature>
<dbReference type="InterPro" id="IPR007138">
    <property type="entry name" value="ABM_dom"/>
</dbReference>
<dbReference type="OrthoDB" id="287932at2"/>
<dbReference type="GO" id="GO:0004497">
    <property type="term" value="F:monooxygenase activity"/>
    <property type="evidence" value="ECO:0007669"/>
    <property type="project" value="UniProtKB-KW"/>
</dbReference>
<keyword evidence="3" id="KW-1185">Reference proteome</keyword>
<accession>A0A2T5FZK2</accession>
<protein>
    <submittedName>
        <fullName evidence="2">Antibiotic biosynthesis monooxygenase</fullName>
    </submittedName>
</protein>
<keyword evidence="2" id="KW-0503">Monooxygenase</keyword>